<keyword evidence="1" id="KW-0472">Membrane</keyword>
<proteinExistence type="predicted"/>
<keyword evidence="3" id="KW-1185">Reference proteome</keyword>
<feature type="transmembrane region" description="Helical" evidence="1">
    <location>
        <begin position="6"/>
        <end position="24"/>
    </location>
</feature>
<keyword evidence="1" id="KW-0812">Transmembrane</keyword>
<dbReference type="Proteomes" id="UP001165074">
    <property type="component" value="Unassembled WGS sequence"/>
</dbReference>
<evidence type="ECO:0000256" key="1">
    <source>
        <dbReference type="SAM" id="Phobius"/>
    </source>
</evidence>
<dbReference type="AlphaFoldDB" id="A0A9W6SBR5"/>
<accession>A0A9W6SBR5</accession>
<dbReference type="RefSeq" id="WP_285580030.1">
    <property type="nucleotide sequence ID" value="NZ_BSTJ01000008.1"/>
</dbReference>
<evidence type="ECO:0000313" key="3">
    <source>
        <dbReference type="Proteomes" id="UP001165074"/>
    </source>
</evidence>
<gene>
    <name evidence="2" type="ORF">Airi02_075710</name>
</gene>
<protein>
    <submittedName>
        <fullName evidence="2">Uncharacterized protein</fullName>
    </submittedName>
</protein>
<comment type="caution">
    <text evidence="2">The sequence shown here is derived from an EMBL/GenBank/DDBJ whole genome shotgun (WGS) entry which is preliminary data.</text>
</comment>
<sequence>MSAIGTFMIWGALAGILLAAAVLWRGIVRTRNRTDSDDADVMWLGQLGEESGEDTSIDRRIAANDASRRRVARMGERWLP</sequence>
<evidence type="ECO:0000313" key="2">
    <source>
        <dbReference type="EMBL" id="GLY89642.1"/>
    </source>
</evidence>
<keyword evidence="1" id="KW-1133">Transmembrane helix</keyword>
<organism evidence="2 3">
    <name type="scientific">Actinoallomurus iriomotensis</name>
    <dbReference type="NCBI Taxonomy" id="478107"/>
    <lineage>
        <taxon>Bacteria</taxon>
        <taxon>Bacillati</taxon>
        <taxon>Actinomycetota</taxon>
        <taxon>Actinomycetes</taxon>
        <taxon>Streptosporangiales</taxon>
        <taxon>Thermomonosporaceae</taxon>
        <taxon>Actinoallomurus</taxon>
    </lineage>
</organism>
<dbReference type="EMBL" id="BSTK01000014">
    <property type="protein sequence ID" value="GLY89642.1"/>
    <property type="molecule type" value="Genomic_DNA"/>
</dbReference>
<name>A0A9W6SBR5_9ACTN</name>
<reference evidence="2" key="1">
    <citation type="submission" date="2023-03" db="EMBL/GenBank/DDBJ databases">
        <title>Actinoallomurus iriomotensis NBRC 103684.</title>
        <authorList>
            <person name="Ichikawa N."/>
            <person name="Sato H."/>
            <person name="Tonouchi N."/>
        </authorList>
    </citation>
    <scope>NUCLEOTIDE SEQUENCE</scope>
    <source>
        <strain evidence="2">NBRC 103684</strain>
    </source>
</reference>